<dbReference type="EMBL" id="BMSA01000001">
    <property type="protein sequence ID" value="GGT31737.1"/>
    <property type="molecule type" value="Genomic_DNA"/>
</dbReference>
<keyword evidence="1" id="KW-0560">Oxidoreductase</keyword>
<dbReference type="AlphaFoldDB" id="A0A918H336"/>
<dbReference type="Pfam" id="PF00248">
    <property type="entry name" value="Aldo_ket_red"/>
    <property type="match status" value="1"/>
</dbReference>
<name>A0A918H336_9ACTN</name>
<sequence length="285" mass="29391">MSNRFLLGGELPVGRIGFGAMRLPTGTFHGPARDPETGRAVLRRAVELGVDHIDTAAFYTSGDGTVRANALIREALHPYPDGLVIATKVGPARTPDGGLAAADDPAILRPLVEENLRTLGVDRLDLVYLRIGGVGGPPRGESLAARFEVLAALREEGLIRHLGLSNVDGGHLAEARAIAPVAAVQNRFHATGRDDLEGAAVCEDAGIAHVPFFPLGGGIGDPADGRVAEVAARHGATAPQIALARLLASSPVTLAIPGTGSLAHLEENIAAGSIVLTEEDLADLA</sequence>
<dbReference type="InterPro" id="IPR036812">
    <property type="entry name" value="NAD(P)_OxRdtase_dom_sf"/>
</dbReference>
<evidence type="ECO:0000313" key="3">
    <source>
        <dbReference type="EMBL" id="GGT31737.1"/>
    </source>
</evidence>
<dbReference type="PANTHER" id="PTHR43625">
    <property type="entry name" value="AFLATOXIN B1 ALDEHYDE REDUCTASE"/>
    <property type="match status" value="1"/>
</dbReference>
<dbReference type="GO" id="GO:0005737">
    <property type="term" value="C:cytoplasm"/>
    <property type="evidence" value="ECO:0007669"/>
    <property type="project" value="TreeGrafter"/>
</dbReference>
<dbReference type="PANTHER" id="PTHR43625:SF40">
    <property type="entry name" value="ALDO-KETO REDUCTASE YAKC [NADP(+)]"/>
    <property type="match status" value="1"/>
</dbReference>
<proteinExistence type="predicted"/>
<dbReference type="CDD" id="cd19088">
    <property type="entry name" value="AKR_AKR13B1"/>
    <property type="match status" value="1"/>
</dbReference>
<dbReference type="GO" id="GO:0016491">
    <property type="term" value="F:oxidoreductase activity"/>
    <property type="evidence" value="ECO:0007669"/>
    <property type="project" value="UniProtKB-KW"/>
</dbReference>
<evidence type="ECO:0000259" key="2">
    <source>
        <dbReference type="Pfam" id="PF00248"/>
    </source>
</evidence>
<dbReference type="InterPro" id="IPR050791">
    <property type="entry name" value="Aldo-Keto_reductase"/>
</dbReference>
<dbReference type="PRINTS" id="PR00069">
    <property type="entry name" value="ALDKETRDTASE"/>
</dbReference>
<accession>A0A918H336</accession>
<dbReference type="RefSeq" id="WP_189706904.1">
    <property type="nucleotide sequence ID" value="NZ_BMSA01000001.1"/>
</dbReference>
<gene>
    <name evidence="3" type="ORF">GCM10010226_04830</name>
</gene>
<comment type="caution">
    <text evidence="3">The sequence shown here is derived from an EMBL/GenBank/DDBJ whole genome shotgun (WGS) entry which is preliminary data.</text>
</comment>
<dbReference type="Proteomes" id="UP000646776">
    <property type="component" value="Unassembled WGS sequence"/>
</dbReference>
<dbReference type="InterPro" id="IPR020471">
    <property type="entry name" value="AKR"/>
</dbReference>
<dbReference type="Gene3D" id="3.20.20.100">
    <property type="entry name" value="NADP-dependent oxidoreductase domain"/>
    <property type="match status" value="1"/>
</dbReference>
<keyword evidence="4" id="KW-1185">Reference proteome</keyword>
<organism evidence="3 4">
    <name type="scientific">Streptomyces phaeofaciens</name>
    <dbReference type="NCBI Taxonomy" id="68254"/>
    <lineage>
        <taxon>Bacteria</taxon>
        <taxon>Bacillati</taxon>
        <taxon>Actinomycetota</taxon>
        <taxon>Actinomycetes</taxon>
        <taxon>Kitasatosporales</taxon>
        <taxon>Streptomycetaceae</taxon>
        <taxon>Streptomyces</taxon>
    </lineage>
</organism>
<dbReference type="SUPFAM" id="SSF51430">
    <property type="entry name" value="NAD(P)-linked oxidoreductase"/>
    <property type="match status" value="1"/>
</dbReference>
<feature type="domain" description="NADP-dependent oxidoreductase" evidence="2">
    <location>
        <begin position="15"/>
        <end position="284"/>
    </location>
</feature>
<evidence type="ECO:0000313" key="4">
    <source>
        <dbReference type="Proteomes" id="UP000646776"/>
    </source>
</evidence>
<reference evidence="3" key="2">
    <citation type="submission" date="2020-09" db="EMBL/GenBank/DDBJ databases">
        <authorList>
            <person name="Sun Q."/>
            <person name="Ohkuma M."/>
        </authorList>
    </citation>
    <scope>NUCLEOTIDE SEQUENCE</scope>
    <source>
        <strain evidence="3">JCM 4125</strain>
    </source>
</reference>
<reference evidence="3" key="1">
    <citation type="journal article" date="2014" name="Int. J. Syst. Evol. Microbiol.">
        <title>Complete genome sequence of Corynebacterium casei LMG S-19264T (=DSM 44701T), isolated from a smear-ripened cheese.</title>
        <authorList>
            <consortium name="US DOE Joint Genome Institute (JGI-PGF)"/>
            <person name="Walter F."/>
            <person name="Albersmeier A."/>
            <person name="Kalinowski J."/>
            <person name="Ruckert C."/>
        </authorList>
    </citation>
    <scope>NUCLEOTIDE SEQUENCE</scope>
    <source>
        <strain evidence="3">JCM 4125</strain>
    </source>
</reference>
<evidence type="ECO:0000256" key="1">
    <source>
        <dbReference type="ARBA" id="ARBA00023002"/>
    </source>
</evidence>
<protein>
    <submittedName>
        <fullName evidence="3">Oxidoreductase</fullName>
    </submittedName>
</protein>
<dbReference type="InterPro" id="IPR023210">
    <property type="entry name" value="NADP_OxRdtase_dom"/>
</dbReference>